<protein>
    <recommendedName>
        <fullName evidence="1">Trypsin-co-occurring domain-containing protein</fullName>
    </recommendedName>
</protein>
<accession>A0A3N0EF36</accession>
<dbReference type="InterPro" id="IPR045794">
    <property type="entry name" value="Trypco1"/>
</dbReference>
<dbReference type="OrthoDB" id="5007906at2"/>
<dbReference type="EMBL" id="RJMB01000003">
    <property type="protein sequence ID" value="RNL86463.1"/>
    <property type="molecule type" value="Genomic_DNA"/>
</dbReference>
<keyword evidence="3" id="KW-1185">Reference proteome</keyword>
<evidence type="ECO:0000259" key="1">
    <source>
        <dbReference type="Pfam" id="PF19493"/>
    </source>
</evidence>
<name>A0A3N0EF36_9ACTN</name>
<gene>
    <name evidence="2" type="ORF">EFW17_04470</name>
</gene>
<reference evidence="2 3" key="1">
    <citation type="submission" date="2018-11" db="EMBL/GenBank/DDBJ databases">
        <title>The genome draft of YIM 96095.</title>
        <authorList>
            <person name="Tang S.-K."/>
            <person name="Chunyu W.-X."/>
            <person name="Feng Y.-Z."/>
        </authorList>
    </citation>
    <scope>NUCLEOTIDE SEQUENCE [LARGE SCALE GENOMIC DNA]</scope>
    <source>
        <strain evidence="2 3">YIM 96095</strain>
    </source>
</reference>
<proteinExistence type="predicted"/>
<dbReference type="Proteomes" id="UP000269198">
    <property type="component" value="Unassembled WGS sequence"/>
</dbReference>
<evidence type="ECO:0000313" key="3">
    <source>
        <dbReference type="Proteomes" id="UP000269198"/>
    </source>
</evidence>
<evidence type="ECO:0000313" key="2">
    <source>
        <dbReference type="EMBL" id="RNL86463.1"/>
    </source>
</evidence>
<dbReference type="Pfam" id="PF19493">
    <property type="entry name" value="Trypco1"/>
    <property type="match status" value="1"/>
</dbReference>
<dbReference type="RefSeq" id="WP_123199988.1">
    <property type="nucleotide sequence ID" value="NZ_RJMB01000003.1"/>
</dbReference>
<dbReference type="AlphaFoldDB" id="A0A3N0EF36"/>
<dbReference type="NCBIfam" id="NF041216">
    <property type="entry name" value="CU044_2847_fam"/>
    <property type="match status" value="1"/>
</dbReference>
<feature type="domain" description="Trypsin-co-occurring" evidence="1">
    <location>
        <begin position="15"/>
        <end position="107"/>
    </location>
</feature>
<sequence length="117" mass="12354">MKGTDMAEIVRFHNDHGASVLLETAGSSPVMRDVGGRDVFRVADEKFETVIGRVRELSEQVARELSTMATAPDEITVELGVSVNAEAEVFIAKASAEGSLKVTMSWAKDGVGGSGQG</sequence>
<organism evidence="2 3">
    <name type="scientific">Halostreptopolyspora alba</name>
    <dbReference type="NCBI Taxonomy" id="2487137"/>
    <lineage>
        <taxon>Bacteria</taxon>
        <taxon>Bacillati</taxon>
        <taxon>Actinomycetota</taxon>
        <taxon>Actinomycetes</taxon>
        <taxon>Streptosporangiales</taxon>
        <taxon>Nocardiopsidaceae</taxon>
        <taxon>Halostreptopolyspora</taxon>
    </lineage>
</organism>
<comment type="caution">
    <text evidence="2">The sequence shown here is derived from an EMBL/GenBank/DDBJ whole genome shotgun (WGS) entry which is preliminary data.</text>
</comment>